<dbReference type="Proteomes" id="UP000003860">
    <property type="component" value="Unassembled WGS sequence"/>
</dbReference>
<name>F1TD13_9FIRM</name>
<keyword evidence="1" id="KW-0732">Signal</keyword>
<evidence type="ECO:0000313" key="2">
    <source>
        <dbReference type="EMBL" id="EGD47880.1"/>
    </source>
</evidence>
<gene>
    <name evidence="2" type="ORF">Cpap_2284</name>
</gene>
<evidence type="ECO:0000313" key="3">
    <source>
        <dbReference type="Proteomes" id="UP000003860"/>
    </source>
</evidence>
<protein>
    <recommendedName>
        <fullName evidence="4">Lipoprotein</fullName>
    </recommendedName>
</protein>
<reference evidence="2" key="1">
    <citation type="submission" date="2009-07" db="EMBL/GenBank/DDBJ databases">
        <authorList>
            <consortium name="US DOE Joint Genome Institute (JGI-PGF)"/>
            <person name="Lucas S."/>
            <person name="Copeland A."/>
            <person name="Lapidus A."/>
            <person name="Glavina del Rio T."/>
            <person name="Tice H."/>
            <person name="Bruce D."/>
            <person name="Goodwin L."/>
            <person name="Pitluck S."/>
            <person name="Larimer F."/>
            <person name="Land M.L."/>
            <person name="Mouttaki H."/>
            <person name="He Z."/>
            <person name="Zhou J."/>
            <person name="Hemme C.L."/>
        </authorList>
    </citation>
    <scope>NUCLEOTIDE SEQUENCE [LARGE SCALE GENOMIC DNA]</scope>
    <source>
        <strain evidence="2">DSM 2782</strain>
    </source>
</reference>
<evidence type="ECO:0008006" key="4">
    <source>
        <dbReference type="Google" id="ProtNLM"/>
    </source>
</evidence>
<dbReference type="AlphaFoldDB" id="F1TD13"/>
<keyword evidence="3" id="KW-1185">Reference proteome</keyword>
<evidence type="ECO:0000256" key="1">
    <source>
        <dbReference type="SAM" id="SignalP"/>
    </source>
</evidence>
<dbReference type="RefSeq" id="WP_004619282.1">
    <property type="nucleotide sequence ID" value="NZ_ACXX02000006.1"/>
</dbReference>
<sequence length="245" mass="26691">MNKNVLMSAFLVVALGISLGGCSSNMETSEMASSGKTTTVASNDKVNEVTKNTNADEKKTRYISTSLDKIKTYSDLKSLEAAPYVFTGVCISPQPVFQNNTLYTLSKLKLTEVFKGNLSAGDTVSVVEIGGRTTYGEYKKECNITKKSFEVVDDSIPDDYNVVVGTDGFFPLEKDDEVLLFVGDTSGFLKDFNEPLFDIIGAYDGKLYPSGKDAYSQNSPSSTDVRTFANNTLKISKEELKALSK</sequence>
<organism evidence="2 3">
    <name type="scientific">Ruminiclostridium papyrosolvens DSM 2782</name>
    <dbReference type="NCBI Taxonomy" id="588581"/>
    <lineage>
        <taxon>Bacteria</taxon>
        <taxon>Bacillati</taxon>
        <taxon>Bacillota</taxon>
        <taxon>Clostridia</taxon>
        <taxon>Eubacteriales</taxon>
        <taxon>Oscillospiraceae</taxon>
        <taxon>Ruminiclostridium</taxon>
    </lineage>
</organism>
<dbReference type="OrthoDB" id="1738336at2"/>
<dbReference type="PROSITE" id="PS51257">
    <property type="entry name" value="PROKAR_LIPOPROTEIN"/>
    <property type="match status" value="1"/>
</dbReference>
<proteinExistence type="predicted"/>
<accession>F1TD13</accession>
<dbReference type="EMBL" id="ACXX02000006">
    <property type="protein sequence ID" value="EGD47880.1"/>
    <property type="molecule type" value="Genomic_DNA"/>
</dbReference>
<reference evidence="2" key="2">
    <citation type="submission" date="2011-01" db="EMBL/GenBank/DDBJ databases">
        <title>The Non-contiguous Finished genome of Clostridium papyrosolvens.</title>
        <authorList>
            <person name="Lucas S."/>
            <person name="Copeland A."/>
            <person name="Lapidus A."/>
            <person name="Cheng J.-F."/>
            <person name="Goodwin L."/>
            <person name="Pitluck S."/>
            <person name="Misra M."/>
            <person name="Chertkov O."/>
            <person name="Detter J.C."/>
            <person name="Han C."/>
            <person name="Tapia R."/>
            <person name="Land M."/>
            <person name="Hauser L."/>
            <person name="Kyrpides N."/>
            <person name="Ivanova N."/>
            <person name="Pagani I."/>
            <person name="Mouttaki H."/>
            <person name="He Z."/>
            <person name="Zhou J."/>
            <person name="Hemme C.L."/>
            <person name="Woyke T."/>
        </authorList>
    </citation>
    <scope>NUCLEOTIDE SEQUENCE [LARGE SCALE GENOMIC DNA]</scope>
    <source>
        <strain evidence="2">DSM 2782</strain>
    </source>
</reference>
<feature type="chain" id="PRO_5039506428" description="Lipoprotein" evidence="1">
    <location>
        <begin position="24"/>
        <end position="245"/>
    </location>
</feature>
<feature type="signal peptide" evidence="1">
    <location>
        <begin position="1"/>
        <end position="23"/>
    </location>
</feature>
<comment type="caution">
    <text evidence="2">The sequence shown here is derived from an EMBL/GenBank/DDBJ whole genome shotgun (WGS) entry which is preliminary data.</text>
</comment>